<evidence type="ECO:0000256" key="8">
    <source>
        <dbReference type="ARBA" id="ARBA00024725"/>
    </source>
</evidence>
<dbReference type="PROSITE" id="PS50893">
    <property type="entry name" value="ABC_TRANSPORTER_2"/>
    <property type="match status" value="1"/>
</dbReference>
<feature type="transmembrane region" description="Helical" evidence="9">
    <location>
        <begin position="176"/>
        <end position="196"/>
    </location>
</feature>
<dbReference type="PANTHER" id="PTHR24221">
    <property type="entry name" value="ATP-BINDING CASSETTE SUB-FAMILY B"/>
    <property type="match status" value="1"/>
</dbReference>
<dbReference type="InterPro" id="IPR036640">
    <property type="entry name" value="ABC1_TM_sf"/>
</dbReference>
<evidence type="ECO:0000256" key="3">
    <source>
        <dbReference type="ARBA" id="ARBA00022692"/>
    </source>
</evidence>
<keyword evidence="3 9" id="KW-0812">Transmembrane</keyword>
<dbReference type="Gene3D" id="3.40.50.300">
    <property type="entry name" value="P-loop containing nucleotide triphosphate hydrolases"/>
    <property type="match status" value="1"/>
</dbReference>
<dbReference type="GO" id="GO:0005524">
    <property type="term" value="F:ATP binding"/>
    <property type="evidence" value="ECO:0007669"/>
    <property type="project" value="UniProtKB-KW"/>
</dbReference>
<comment type="function">
    <text evidence="8">Part of an ABC transporter complex. Transmembrane domains (TMD) form a pore in the inner membrane and the ATP-binding domain (NBD) is responsible for energy generation.</text>
</comment>
<dbReference type="SUPFAM" id="SSF52540">
    <property type="entry name" value="P-loop containing nucleoside triphosphate hydrolases"/>
    <property type="match status" value="1"/>
</dbReference>
<feature type="transmembrane region" description="Helical" evidence="9">
    <location>
        <begin position="144"/>
        <end position="170"/>
    </location>
</feature>
<dbReference type="PROSITE" id="PS00211">
    <property type="entry name" value="ABC_TRANSPORTER_1"/>
    <property type="match status" value="1"/>
</dbReference>
<accession>A0A8B2NQU0</accession>
<feature type="transmembrane region" description="Helical" evidence="9">
    <location>
        <begin position="263"/>
        <end position="284"/>
    </location>
</feature>
<organism evidence="12 13">
    <name type="scientific">Acuticoccus sediminis</name>
    <dbReference type="NCBI Taxonomy" id="2184697"/>
    <lineage>
        <taxon>Bacteria</taxon>
        <taxon>Pseudomonadati</taxon>
        <taxon>Pseudomonadota</taxon>
        <taxon>Alphaproteobacteria</taxon>
        <taxon>Hyphomicrobiales</taxon>
        <taxon>Amorphaceae</taxon>
        <taxon>Acuticoccus</taxon>
    </lineage>
</organism>
<dbReference type="InterPro" id="IPR003593">
    <property type="entry name" value="AAA+_ATPase"/>
</dbReference>
<keyword evidence="13" id="KW-1185">Reference proteome</keyword>
<dbReference type="InterPro" id="IPR003439">
    <property type="entry name" value="ABC_transporter-like_ATP-bd"/>
</dbReference>
<dbReference type="SMART" id="SM00382">
    <property type="entry name" value="AAA"/>
    <property type="match status" value="1"/>
</dbReference>
<dbReference type="GO" id="GO:0034040">
    <property type="term" value="F:ATPase-coupled lipid transmembrane transporter activity"/>
    <property type="evidence" value="ECO:0007669"/>
    <property type="project" value="TreeGrafter"/>
</dbReference>
<dbReference type="Gene3D" id="1.20.1560.10">
    <property type="entry name" value="ABC transporter type 1, transmembrane domain"/>
    <property type="match status" value="1"/>
</dbReference>
<evidence type="ECO:0000256" key="4">
    <source>
        <dbReference type="ARBA" id="ARBA00022741"/>
    </source>
</evidence>
<feature type="transmembrane region" description="Helical" evidence="9">
    <location>
        <begin position="30"/>
        <end position="53"/>
    </location>
</feature>
<dbReference type="Pfam" id="PF00664">
    <property type="entry name" value="ABC_membrane"/>
    <property type="match status" value="1"/>
</dbReference>
<reference evidence="12 13" key="1">
    <citation type="submission" date="2018-05" db="EMBL/GenBank/DDBJ databases">
        <title>Acuticoccus sediminis sp. nov., isolated from deep-sea sediment of Indian Ocean.</title>
        <authorList>
            <person name="Liu X."/>
            <person name="Lai Q."/>
            <person name="Du Y."/>
            <person name="Sun F."/>
            <person name="Zhang X."/>
            <person name="Wang S."/>
            <person name="Shao Z."/>
        </authorList>
    </citation>
    <scope>NUCLEOTIDE SEQUENCE [LARGE SCALE GENOMIC DNA]</scope>
    <source>
        <strain evidence="12 13">PTG4-2</strain>
    </source>
</reference>
<dbReference type="Proteomes" id="UP000249590">
    <property type="component" value="Unassembled WGS sequence"/>
</dbReference>
<dbReference type="InterPro" id="IPR011527">
    <property type="entry name" value="ABC1_TM_dom"/>
</dbReference>
<dbReference type="OrthoDB" id="9808328at2"/>
<gene>
    <name evidence="12" type="ORF">DLJ53_22875</name>
</gene>
<dbReference type="InterPro" id="IPR027417">
    <property type="entry name" value="P-loop_NTPase"/>
</dbReference>
<keyword evidence="6 9" id="KW-1133">Transmembrane helix</keyword>
<dbReference type="InterPro" id="IPR039421">
    <property type="entry name" value="Type_1_exporter"/>
</dbReference>
<evidence type="ECO:0000256" key="7">
    <source>
        <dbReference type="ARBA" id="ARBA00023136"/>
    </source>
</evidence>
<dbReference type="Pfam" id="PF00005">
    <property type="entry name" value="ABC_tran"/>
    <property type="match status" value="1"/>
</dbReference>
<dbReference type="GO" id="GO:0016887">
    <property type="term" value="F:ATP hydrolysis activity"/>
    <property type="evidence" value="ECO:0007669"/>
    <property type="project" value="InterPro"/>
</dbReference>
<evidence type="ECO:0000313" key="12">
    <source>
        <dbReference type="EMBL" id="RAH99582.1"/>
    </source>
</evidence>
<sequence>MVDPFADYGDTRPPSTLVAFLKWSLRDVRWTIALLAFFSLAVGATEGLTFYLVGGLVDRATEAGPERLFAEEWKWLLGILVIVVIGKPITTLGQSAMSSLAIGPGLNPMSIWRLHRHTLGQSMRFFEEDFTGRIAQKQTQTSNALTSVVIDSLSSLGMLGAYIVTITLLLAAAEPLLAAVVVVWTIGFAFALRWGVPRIRARAKARAAARAMVTGQLVDSLSHIKTVKLFAHANREQEAARKAIATFRKTGIEFGRSMMAMRMILTVMNVLLTLALIGIALWLYHVGAGTIGVIAMASIMTLRLTAMSNWIAQSALSIFGELGTIEDGAHTLSPPHDIVDAPDAVDPKATRGHVDFQNVTFRYGRPIGGVAGLSLDIAPGEKVGLVGRSGAGKSTAVSLLLRLHDVEEGRILLDGTDIRDLSQDGLRRAIATVTQETAIFNRSALDNILYGRPEAGREAAVAAARRAKAHDFITDLADMKGRLGYEAHLGERGVKLSGGQRQRIALARAILKDAPVLVLDEATSALDSEVEADIQEALTEVMAGKTVIAIAHRLSTIAAMDRIVVLDAGRVVESGPHGELLDRGGLYAELWARQSGGFLQAAE</sequence>
<keyword evidence="4" id="KW-0547">Nucleotide-binding</keyword>
<name>A0A8B2NQU0_9HYPH</name>
<protein>
    <submittedName>
        <fullName evidence="12">Multidrug ABC transporter ATP-binding protein</fullName>
    </submittedName>
</protein>
<evidence type="ECO:0000256" key="9">
    <source>
        <dbReference type="SAM" id="Phobius"/>
    </source>
</evidence>
<comment type="similarity">
    <text evidence="2">Belongs to the ABC transporter superfamily.</text>
</comment>
<dbReference type="InterPro" id="IPR017871">
    <property type="entry name" value="ABC_transporter-like_CS"/>
</dbReference>
<evidence type="ECO:0000256" key="5">
    <source>
        <dbReference type="ARBA" id="ARBA00022840"/>
    </source>
</evidence>
<dbReference type="AlphaFoldDB" id="A0A8B2NQU0"/>
<evidence type="ECO:0000256" key="2">
    <source>
        <dbReference type="ARBA" id="ARBA00005417"/>
    </source>
</evidence>
<evidence type="ECO:0000259" key="11">
    <source>
        <dbReference type="PROSITE" id="PS50929"/>
    </source>
</evidence>
<dbReference type="GO" id="GO:0140359">
    <property type="term" value="F:ABC-type transporter activity"/>
    <property type="evidence" value="ECO:0007669"/>
    <property type="project" value="InterPro"/>
</dbReference>
<comment type="caution">
    <text evidence="12">The sequence shown here is derived from an EMBL/GenBank/DDBJ whole genome shotgun (WGS) entry which is preliminary data.</text>
</comment>
<feature type="domain" description="ABC transporter" evidence="10">
    <location>
        <begin position="354"/>
        <end position="593"/>
    </location>
</feature>
<proteinExistence type="inferred from homology"/>
<dbReference type="SUPFAM" id="SSF90123">
    <property type="entry name" value="ABC transporter transmembrane region"/>
    <property type="match status" value="1"/>
</dbReference>
<evidence type="ECO:0000256" key="1">
    <source>
        <dbReference type="ARBA" id="ARBA00004651"/>
    </source>
</evidence>
<dbReference type="PANTHER" id="PTHR24221:SF203">
    <property type="entry name" value="ATP-BINDING_PERMEASE FUSION ABC TRANSPORTER-RELATED"/>
    <property type="match status" value="1"/>
</dbReference>
<comment type="subcellular location">
    <subcellularLocation>
        <location evidence="1">Cell membrane</location>
        <topology evidence="1">Multi-pass membrane protein</topology>
    </subcellularLocation>
</comment>
<keyword evidence="7 9" id="KW-0472">Membrane</keyword>
<dbReference type="GO" id="GO:0005886">
    <property type="term" value="C:plasma membrane"/>
    <property type="evidence" value="ECO:0007669"/>
    <property type="project" value="UniProtKB-SubCell"/>
</dbReference>
<evidence type="ECO:0000313" key="13">
    <source>
        <dbReference type="Proteomes" id="UP000249590"/>
    </source>
</evidence>
<keyword evidence="5 12" id="KW-0067">ATP-binding</keyword>
<dbReference type="FunFam" id="3.40.50.300:FF:000218">
    <property type="entry name" value="Multidrug ABC transporter ATP-binding protein"/>
    <property type="match status" value="1"/>
</dbReference>
<evidence type="ECO:0000259" key="10">
    <source>
        <dbReference type="PROSITE" id="PS50893"/>
    </source>
</evidence>
<dbReference type="PROSITE" id="PS50929">
    <property type="entry name" value="ABC_TM1F"/>
    <property type="match status" value="1"/>
</dbReference>
<feature type="domain" description="ABC transmembrane type-1" evidence="11">
    <location>
        <begin position="33"/>
        <end position="314"/>
    </location>
</feature>
<dbReference type="EMBL" id="QHHQ01000005">
    <property type="protein sequence ID" value="RAH99582.1"/>
    <property type="molecule type" value="Genomic_DNA"/>
</dbReference>
<evidence type="ECO:0000256" key="6">
    <source>
        <dbReference type="ARBA" id="ARBA00022989"/>
    </source>
</evidence>